<dbReference type="SMART" id="SM00260">
    <property type="entry name" value="CheW"/>
    <property type="match status" value="1"/>
</dbReference>
<dbReference type="PANTHER" id="PTHR43395:SF10">
    <property type="entry name" value="CHEMOTAXIS PROTEIN CHEA"/>
    <property type="match status" value="1"/>
</dbReference>
<evidence type="ECO:0000256" key="4">
    <source>
        <dbReference type="ARBA" id="ARBA00022500"/>
    </source>
</evidence>
<organism evidence="13 14">
    <name type="scientific">Anoxybacter fermentans</name>
    <dbReference type="NCBI Taxonomy" id="1323375"/>
    <lineage>
        <taxon>Bacteria</taxon>
        <taxon>Bacillati</taxon>
        <taxon>Bacillota</taxon>
        <taxon>Clostridia</taxon>
        <taxon>Halanaerobiales</taxon>
        <taxon>Anoxybacter</taxon>
    </lineage>
</organism>
<dbReference type="SUPFAM" id="SSF47384">
    <property type="entry name" value="Homodimeric domain of signal transducing histidine kinase"/>
    <property type="match status" value="1"/>
</dbReference>
<dbReference type="InterPro" id="IPR051315">
    <property type="entry name" value="Bact_Chemotaxis_CheA"/>
</dbReference>
<feature type="domain" description="CheW-like" evidence="12">
    <location>
        <begin position="635"/>
        <end position="766"/>
    </location>
</feature>
<dbReference type="PROSITE" id="PS50109">
    <property type="entry name" value="HIS_KIN"/>
    <property type="match status" value="1"/>
</dbReference>
<dbReference type="Pfam" id="PF02518">
    <property type="entry name" value="HATPase_c"/>
    <property type="match status" value="1"/>
</dbReference>
<keyword evidence="14" id="KW-1185">Reference proteome</keyword>
<accession>A0A3S9SY77</accession>
<evidence type="ECO:0000256" key="8">
    <source>
        <dbReference type="ARBA" id="ARBA00022840"/>
    </source>
</evidence>
<dbReference type="EMBL" id="CP016379">
    <property type="protein sequence ID" value="AZR73316.1"/>
    <property type="molecule type" value="Genomic_DNA"/>
</dbReference>
<dbReference type="SMART" id="SM00387">
    <property type="entry name" value="HATPase_c"/>
    <property type="match status" value="1"/>
</dbReference>
<dbReference type="InterPro" id="IPR036890">
    <property type="entry name" value="HATPase_C_sf"/>
</dbReference>
<keyword evidence="8" id="KW-0067">ATP-binding</keyword>
<dbReference type="EC" id="2.7.13.3" evidence="2"/>
<dbReference type="InterPro" id="IPR003594">
    <property type="entry name" value="HATPase_dom"/>
</dbReference>
<keyword evidence="7" id="KW-0418">Kinase</keyword>
<dbReference type="PRINTS" id="PR00344">
    <property type="entry name" value="BCTRLSENSOR"/>
</dbReference>
<dbReference type="InterPro" id="IPR002545">
    <property type="entry name" value="CheW-lke_dom"/>
</dbReference>
<dbReference type="PROSITE" id="PS50851">
    <property type="entry name" value="CHEW"/>
    <property type="match status" value="1"/>
</dbReference>
<dbReference type="KEGG" id="aft:BBF96_07920"/>
<feature type="domain" description="Histidine kinase" evidence="11">
    <location>
        <begin position="392"/>
        <end position="633"/>
    </location>
</feature>
<evidence type="ECO:0000256" key="3">
    <source>
        <dbReference type="ARBA" id="ARBA00021495"/>
    </source>
</evidence>
<dbReference type="InterPro" id="IPR036097">
    <property type="entry name" value="HisK_dim/P_sf"/>
</dbReference>
<proteinExistence type="predicted"/>
<dbReference type="Gene3D" id="1.10.287.560">
    <property type="entry name" value="Histidine kinase CheA-like, homodimeric domain"/>
    <property type="match status" value="1"/>
</dbReference>
<dbReference type="Gene3D" id="2.30.30.40">
    <property type="entry name" value="SH3 Domains"/>
    <property type="match status" value="1"/>
</dbReference>
<dbReference type="SUPFAM" id="SSF50341">
    <property type="entry name" value="CheW-like"/>
    <property type="match status" value="1"/>
</dbReference>
<dbReference type="InterPro" id="IPR037006">
    <property type="entry name" value="CheA-like_homodim_sf"/>
</dbReference>
<dbReference type="GO" id="GO:0006935">
    <property type="term" value="P:chemotaxis"/>
    <property type="evidence" value="ECO:0007669"/>
    <property type="project" value="UniProtKB-KW"/>
</dbReference>
<evidence type="ECO:0000259" key="11">
    <source>
        <dbReference type="PROSITE" id="PS50109"/>
    </source>
</evidence>
<keyword evidence="6" id="KW-0808">Transferase</keyword>
<dbReference type="GO" id="GO:0005737">
    <property type="term" value="C:cytoplasm"/>
    <property type="evidence" value="ECO:0007669"/>
    <property type="project" value="InterPro"/>
</dbReference>
<dbReference type="PANTHER" id="PTHR43395">
    <property type="entry name" value="SENSOR HISTIDINE KINASE CHEA"/>
    <property type="match status" value="1"/>
</dbReference>
<name>A0A3S9SY77_9FIRM</name>
<evidence type="ECO:0000313" key="13">
    <source>
        <dbReference type="EMBL" id="AZR73316.1"/>
    </source>
</evidence>
<keyword evidence="4" id="KW-0145">Chemotaxis</keyword>
<reference evidence="13 14" key="1">
    <citation type="submission" date="2016-07" db="EMBL/GenBank/DDBJ databases">
        <title>Genome and transcriptome analysis of iron-reducing fermentative bacteria Anoxybacter fermentans.</title>
        <authorList>
            <person name="Zeng X."/>
            <person name="Shao Z."/>
        </authorList>
    </citation>
    <scope>NUCLEOTIDE SEQUENCE [LARGE SCALE GENOMIC DNA]</scope>
    <source>
        <strain evidence="13 14">DY22613</strain>
    </source>
</reference>
<dbReference type="InterPro" id="IPR005467">
    <property type="entry name" value="His_kinase_dom"/>
</dbReference>
<protein>
    <recommendedName>
        <fullName evidence="3">Chemotaxis protein CheA</fullName>
        <ecNumber evidence="2">2.7.13.3</ecNumber>
    </recommendedName>
</protein>
<evidence type="ECO:0000256" key="1">
    <source>
        <dbReference type="ARBA" id="ARBA00000085"/>
    </source>
</evidence>
<dbReference type="Pfam" id="PF01584">
    <property type="entry name" value="CheW"/>
    <property type="match status" value="1"/>
</dbReference>
<evidence type="ECO:0000256" key="7">
    <source>
        <dbReference type="ARBA" id="ARBA00022777"/>
    </source>
</evidence>
<dbReference type="InterPro" id="IPR004358">
    <property type="entry name" value="Sig_transdc_His_kin-like_C"/>
</dbReference>
<evidence type="ECO:0000256" key="6">
    <source>
        <dbReference type="ARBA" id="ARBA00022679"/>
    </source>
</evidence>
<dbReference type="Proteomes" id="UP000267250">
    <property type="component" value="Chromosome"/>
</dbReference>
<evidence type="ECO:0000313" key="14">
    <source>
        <dbReference type="Proteomes" id="UP000267250"/>
    </source>
</evidence>
<keyword evidence="5" id="KW-0597">Phosphoprotein</keyword>
<dbReference type="Gene3D" id="3.30.565.10">
    <property type="entry name" value="Histidine kinase-like ATPase, C-terminal domain"/>
    <property type="match status" value="1"/>
</dbReference>
<keyword evidence="9" id="KW-0902">Two-component regulatory system</keyword>
<comment type="catalytic activity">
    <reaction evidence="1">
        <text>ATP + protein L-histidine = ADP + protein N-phospho-L-histidine.</text>
        <dbReference type="EC" id="2.7.13.3"/>
    </reaction>
</comment>
<dbReference type="CDD" id="cd16916">
    <property type="entry name" value="HATPase_CheA-like"/>
    <property type="match status" value="1"/>
</dbReference>
<dbReference type="AlphaFoldDB" id="A0A3S9SY77"/>
<keyword evidence="8" id="KW-0547">Nucleotide-binding</keyword>
<evidence type="ECO:0000256" key="10">
    <source>
        <dbReference type="ARBA" id="ARBA00035100"/>
    </source>
</evidence>
<dbReference type="Pfam" id="PF02895">
    <property type="entry name" value="H-kinase_dim"/>
    <property type="match status" value="1"/>
</dbReference>
<sequence>MKMNKILEKIKEVLDKTGFLALSLVHNPDSQALEQLLEKIKVLGEITKGYGVLNELAERLLGVLNLVKTGEIAASEQLAEIVISTLEFLLEVVEKAEAEGGLQVDEEACRKKIEQLGELFHKTTHTNVSHISETANQMEIGKRVYEVSLEMKASAESPDLLAIYEKLASCGEVIRVVVNDVDSETEMPSFLSMHFYLGSDLSTDALENMLAEVLGDLTDLRLTICPAFLETGEPGFGLEDVSPGISNEEEKTFQLEEKSAFSLDIQLNQEETKVLQLILAQLREYLGQVCSREDFSRYCISVARILAGIGMYFNRLELKKAEEIFKKPNSEWQRELFSLLDTAEKMARSLVAKEGTSFVPAPKKPEGMKISIPATSSKSIRVDETKIDHLMALAGELVVKCNAFLYVARKVEEEYGLAEVASELKEQHSGLDRLVRELQDAVMNMRLLPASYIFQKFPRMVRDLARELGKKVELRLEGEDTEIDKTVMETIGEPMVHLVRNAIDHGLEPPEERLDRGKRAEGTITLRALREGNKIVLEVEDDGRGIDVEHVRQKAISVGLISAEEAGALTEEQVLEFLFVSGFSTAEEVTEVSGRGVGMDAVRAAVRSLGGSIKIKTSPGAGTRVRMELPLTLATSRVLLVVQNGRKYGLPIADVREMVKVHSSELASMQGKRIVVIRGELVPVFFLGEFFDDDKKETGDEELCLVILTNGFALAVDDFLGQEDIVLKPLPADFGSDSCFAGAAILGDGSILLVLDPYRMWRQLQQTNVNK</sequence>
<comment type="function">
    <text evidence="10">Involved in the transmission of sensory signals from the chemoreceptors to the flagellar motors. CheA is autophosphorylated; it can transfer its phosphate group to either CheB or CheY.</text>
</comment>
<gene>
    <name evidence="13" type="ORF">BBF96_07920</name>
</gene>
<dbReference type="GO" id="GO:0000155">
    <property type="term" value="F:phosphorelay sensor kinase activity"/>
    <property type="evidence" value="ECO:0007669"/>
    <property type="project" value="InterPro"/>
</dbReference>
<dbReference type="SMART" id="SM01231">
    <property type="entry name" value="H-kinase_dim"/>
    <property type="match status" value="1"/>
</dbReference>
<evidence type="ECO:0000256" key="5">
    <source>
        <dbReference type="ARBA" id="ARBA00022553"/>
    </source>
</evidence>
<evidence type="ECO:0000256" key="2">
    <source>
        <dbReference type="ARBA" id="ARBA00012438"/>
    </source>
</evidence>
<dbReference type="FunFam" id="3.30.565.10:FF:000016">
    <property type="entry name" value="Chemotaxis protein CheA, putative"/>
    <property type="match status" value="1"/>
</dbReference>
<evidence type="ECO:0000259" key="12">
    <source>
        <dbReference type="PROSITE" id="PS50851"/>
    </source>
</evidence>
<dbReference type="SUPFAM" id="SSF55874">
    <property type="entry name" value="ATPase domain of HSP90 chaperone/DNA topoisomerase II/histidine kinase"/>
    <property type="match status" value="1"/>
</dbReference>
<dbReference type="InterPro" id="IPR036061">
    <property type="entry name" value="CheW-like_dom_sf"/>
</dbReference>
<dbReference type="OrthoDB" id="9803176at2"/>
<dbReference type="InterPro" id="IPR004105">
    <property type="entry name" value="CheA-like_dim"/>
</dbReference>
<dbReference type="GO" id="GO:0005524">
    <property type="term" value="F:ATP binding"/>
    <property type="evidence" value="ECO:0007669"/>
    <property type="project" value="UniProtKB-KW"/>
</dbReference>
<evidence type="ECO:0000256" key="9">
    <source>
        <dbReference type="ARBA" id="ARBA00023012"/>
    </source>
</evidence>